<comment type="similarity">
    <text evidence="5">Belongs to the STE12 transcription factor family.</text>
</comment>
<keyword evidence="8" id="KW-1185">Reference proteome</keyword>
<evidence type="ECO:0000313" key="8">
    <source>
        <dbReference type="Proteomes" id="UP000673691"/>
    </source>
</evidence>
<dbReference type="OrthoDB" id="1095242at2759"/>
<evidence type="ECO:0000256" key="1">
    <source>
        <dbReference type="ARBA" id="ARBA00004123"/>
    </source>
</evidence>
<dbReference type="GO" id="GO:0003700">
    <property type="term" value="F:DNA-binding transcription factor activity"/>
    <property type="evidence" value="ECO:0007669"/>
    <property type="project" value="InterPro"/>
</dbReference>
<dbReference type="InterPro" id="IPR003120">
    <property type="entry name" value="Ste12"/>
</dbReference>
<accession>A0A8H8DK02</accession>
<keyword evidence="3" id="KW-0804">Transcription</keyword>
<evidence type="ECO:0000256" key="5">
    <source>
        <dbReference type="ARBA" id="ARBA00024345"/>
    </source>
</evidence>
<keyword evidence="2" id="KW-0805">Transcription regulation</keyword>
<sequence length="487" mass="51914">MIAATDAKAQSQLAALHHFLATAPAAFRPGENFGRFQLPNGEFISCVLWQGLFHITGTDIVRALVFRFEVCGRPIRNMKKFEEGVFSDLRNLKPGQDATLQQPRSEFLELLYKNGCIRTQKKQKVFYWFSVPHEKLFKDALQRDLRLTGIVRSPLAHHFRDAALLKTAGVFGAAVIGREPCAQSRRSSPVGAAPVEKAVVASKQFAAAVAGDGPESVKPARRRAEVPAECAVEACGRRTGVHGACGCGARAAGSRAFGLASSARHEAPCPGRPAEVGRNHAAGVRRYRGERPGRVRGGGRRPPRVPRLPPAGISGFGAPGAGRRRGPPAVRLAGCARGGASRGGGVPRARGVAAAADPLRPRGHKHARAARHGAAAGDTGVRAVRFTPGGQLAKVAAARAAERQQRAPERGRPSSKGRTRTPLNARTYPAAAAAARAEKVLKQSSSSPLFSDHGRFVSFTYFGVVRERTFHTCSRIPHPSIPTACSK</sequence>
<comment type="subcellular location">
    <subcellularLocation>
        <location evidence="1">Nucleus</location>
    </subcellularLocation>
</comment>
<dbReference type="Pfam" id="PF02200">
    <property type="entry name" value="STE"/>
    <property type="match status" value="1"/>
</dbReference>
<dbReference type="PANTHER" id="PTHR47427">
    <property type="entry name" value="PROTEIN STE12"/>
    <property type="match status" value="1"/>
</dbReference>
<proteinExistence type="inferred from homology"/>
<dbReference type="GO" id="GO:0005634">
    <property type="term" value="C:nucleus"/>
    <property type="evidence" value="ECO:0007669"/>
    <property type="project" value="UniProtKB-SubCell"/>
</dbReference>
<evidence type="ECO:0000256" key="3">
    <source>
        <dbReference type="ARBA" id="ARBA00023163"/>
    </source>
</evidence>
<reference evidence="7 8" key="1">
    <citation type="journal article" name="Sci. Rep.">
        <title>Genome-scale phylogenetic analyses confirm Olpidium as the closest living zoosporic fungus to the non-flagellated, terrestrial fungi.</title>
        <authorList>
            <person name="Chang Y."/>
            <person name="Rochon D."/>
            <person name="Sekimoto S."/>
            <person name="Wang Y."/>
            <person name="Chovatia M."/>
            <person name="Sandor L."/>
            <person name="Salamov A."/>
            <person name="Grigoriev I.V."/>
            <person name="Stajich J.E."/>
            <person name="Spatafora J.W."/>
        </authorList>
    </citation>
    <scope>NUCLEOTIDE SEQUENCE [LARGE SCALE GENOMIC DNA]</scope>
    <source>
        <strain evidence="7">S191</strain>
    </source>
</reference>
<evidence type="ECO:0000256" key="6">
    <source>
        <dbReference type="SAM" id="MobiDB-lite"/>
    </source>
</evidence>
<dbReference type="GO" id="GO:1990526">
    <property type="term" value="C:Ste12p-Dig1p-Dig2p complex"/>
    <property type="evidence" value="ECO:0007669"/>
    <property type="project" value="TreeGrafter"/>
</dbReference>
<organism evidence="7 8">
    <name type="scientific">Olpidium bornovanus</name>
    <dbReference type="NCBI Taxonomy" id="278681"/>
    <lineage>
        <taxon>Eukaryota</taxon>
        <taxon>Fungi</taxon>
        <taxon>Fungi incertae sedis</taxon>
        <taxon>Olpidiomycota</taxon>
        <taxon>Olpidiomycotina</taxon>
        <taxon>Olpidiomycetes</taxon>
        <taxon>Olpidiales</taxon>
        <taxon>Olpidiaceae</taxon>
        <taxon>Olpidium</taxon>
    </lineage>
</organism>
<gene>
    <name evidence="7" type="ORF">BJ554DRAFT_6661</name>
</gene>
<dbReference type="EMBL" id="JAEFCI010004054">
    <property type="protein sequence ID" value="KAG5461183.1"/>
    <property type="molecule type" value="Genomic_DNA"/>
</dbReference>
<name>A0A8H8DK02_9FUNG</name>
<keyword evidence="4" id="KW-0539">Nucleus</keyword>
<dbReference type="GO" id="GO:1990527">
    <property type="term" value="C:Tec1p-Ste12p-Dig1p complex"/>
    <property type="evidence" value="ECO:0007669"/>
    <property type="project" value="TreeGrafter"/>
</dbReference>
<dbReference type="Proteomes" id="UP000673691">
    <property type="component" value="Unassembled WGS sequence"/>
</dbReference>
<dbReference type="PANTHER" id="PTHR47427:SF1">
    <property type="entry name" value="PROTEIN STE12"/>
    <property type="match status" value="1"/>
</dbReference>
<protein>
    <submittedName>
        <fullName evidence="7">STE like transcription factor-domain-containing protein</fullName>
    </submittedName>
</protein>
<evidence type="ECO:0000256" key="2">
    <source>
        <dbReference type="ARBA" id="ARBA00023015"/>
    </source>
</evidence>
<comment type="caution">
    <text evidence="7">The sequence shown here is derived from an EMBL/GenBank/DDBJ whole genome shotgun (WGS) entry which is preliminary data.</text>
</comment>
<feature type="region of interest" description="Disordered" evidence="6">
    <location>
        <begin position="290"/>
        <end position="327"/>
    </location>
</feature>
<feature type="compositionally biased region" description="Basic and acidic residues" evidence="6">
    <location>
        <begin position="400"/>
        <end position="412"/>
    </location>
</feature>
<evidence type="ECO:0000313" key="7">
    <source>
        <dbReference type="EMBL" id="KAG5461183.1"/>
    </source>
</evidence>
<dbReference type="InterPro" id="IPR052127">
    <property type="entry name" value="STE12_transcription_factor"/>
</dbReference>
<feature type="region of interest" description="Disordered" evidence="6">
    <location>
        <begin position="399"/>
        <end position="422"/>
    </location>
</feature>
<evidence type="ECO:0000256" key="4">
    <source>
        <dbReference type="ARBA" id="ARBA00023242"/>
    </source>
</evidence>
<dbReference type="SMART" id="SM00424">
    <property type="entry name" value="STE"/>
    <property type="match status" value="1"/>
</dbReference>
<dbReference type="AlphaFoldDB" id="A0A8H8DK02"/>